<name>A0A2D6M1L0_9ARCH</name>
<dbReference type="PANTHER" id="PTHR43646">
    <property type="entry name" value="GLYCOSYLTRANSFERASE"/>
    <property type="match status" value="1"/>
</dbReference>
<keyword evidence="5" id="KW-0472">Membrane</keyword>
<reference evidence="8" key="1">
    <citation type="submission" date="2017-09" db="EMBL/GenBank/DDBJ databases">
        <title>The Reconstruction of 2,631 Draft Metagenome-Assembled Genomes from the Global Oceans.</title>
        <authorList>
            <person name="Tully B.J."/>
            <person name="Graham E.D."/>
            <person name="Heidelberg J.F."/>
        </authorList>
    </citation>
    <scope>NUCLEOTIDE SEQUENCE [LARGE SCALE GENOMIC DNA]</scope>
</reference>
<proteinExistence type="predicted"/>
<dbReference type="Pfam" id="PF00535">
    <property type="entry name" value="Glycos_transf_2"/>
    <property type="match status" value="1"/>
</dbReference>
<dbReference type="SUPFAM" id="SSF53448">
    <property type="entry name" value="Nucleotide-diphospho-sugar transferases"/>
    <property type="match status" value="1"/>
</dbReference>
<dbReference type="InterPro" id="IPR001173">
    <property type="entry name" value="Glyco_trans_2-like"/>
</dbReference>
<dbReference type="InterPro" id="IPR029044">
    <property type="entry name" value="Nucleotide-diphossugar_trans"/>
</dbReference>
<dbReference type="AlphaFoldDB" id="A0A2D6M1L0"/>
<accession>A0A2D6M1L0</accession>
<evidence type="ECO:0000256" key="5">
    <source>
        <dbReference type="ARBA" id="ARBA00023136"/>
    </source>
</evidence>
<keyword evidence="2" id="KW-1003">Cell membrane</keyword>
<comment type="caution">
    <text evidence="7">The sequence shown here is derived from an EMBL/GenBank/DDBJ whole genome shotgun (WGS) entry which is preliminary data.</text>
</comment>
<keyword evidence="3" id="KW-0328">Glycosyltransferase</keyword>
<evidence type="ECO:0000313" key="8">
    <source>
        <dbReference type="Proteomes" id="UP000226592"/>
    </source>
</evidence>
<evidence type="ECO:0000259" key="6">
    <source>
        <dbReference type="Pfam" id="PF00535"/>
    </source>
</evidence>
<dbReference type="Proteomes" id="UP000226592">
    <property type="component" value="Unassembled WGS sequence"/>
</dbReference>
<dbReference type="Gene3D" id="3.90.550.10">
    <property type="entry name" value="Spore Coat Polysaccharide Biosynthesis Protein SpsA, Chain A"/>
    <property type="match status" value="1"/>
</dbReference>
<evidence type="ECO:0000256" key="2">
    <source>
        <dbReference type="ARBA" id="ARBA00022475"/>
    </source>
</evidence>
<dbReference type="GO" id="GO:0016757">
    <property type="term" value="F:glycosyltransferase activity"/>
    <property type="evidence" value="ECO:0007669"/>
    <property type="project" value="UniProtKB-KW"/>
</dbReference>
<sequence>MCCRKNQRGVPLISVVIPTYNEEKYLEKCIQSIRNCKTKDFEIVIVDGNSNDSTREIAKKLGCRIVLEKKTEGIGPARTKGIKSSKGEIVASLDADSEVCKGWLDIVEKEFNTNQELEAIGGPSTYRNALYDTWSFVCSASNYLPWPFRFYYLASNNSAYRRKAIEKNGYYRDCVHEDVDLSKRLNKNKVKMKYLNEMKVALSDRRFKERGFFRTLLYWGFASLRIFLGSPKSIKGYTYRYENEKGN</sequence>
<evidence type="ECO:0000256" key="1">
    <source>
        <dbReference type="ARBA" id="ARBA00004236"/>
    </source>
</evidence>
<comment type="subcellular location">
    <subcellularLocation>
        <location evidence="1">Cell membrane</location>
    </subcellularLocation>
</comment>
<gene>
    <name evidence="7" type="ORF">CL943_03395</name>
</gene>
<evidence type="ECO:0000256" key="3">
    <source>
        <dbReference type="ARBA" id="ARBA00022676"/>
    </source>
</evidence>
<organism evidence="7 8">
    <name type="scientific">Candidatus Iainarchaeum sp</name>
    <dbReference type="NCBI Taxonomy" id="3101447"/>
    <lineage>
        <taxon>Archaea</taxon>
        <taxon>Candidatus Iainarchaeota</taxon>
        <taxon>Candidatus Iainarchaeia</taxon>
        <taxon>Candidatus Iainarchaeales</taxon>
        <taxon>Candidatus Iainarchaeaceae</taxon>
        <taxon>Candidatus Iainarchaeum</taxon>
    </lineage>
</organism>
<evidence type="ECO:0000256" key="4">
    <source>
        <dbReference type="ARBA" id="ARBA00022679"/>
    </source>
</evidence>
<dbReference type="PANTHER" id="PTHR43646:SF2">
    <property type="entry name" value="GLYCOSYLTRANSFERASE 2-LIKE DOMAIN-CONTAINING PROTEIN"/>
    <property type="match status" value="1"/>
</dbReference>
<feature type="domain" description="Glycosyltransferase 2-like" evidence="6">
    <location>
        <begin position="14"/>
        <end position="167"/>
    </location>
</feature>
<dbReference type="CDD" id="cd00761">
    <property type="entry name" value="Glyco_tranf_GTA_type"/>
    <property type="match status" value="1"/>
</dbReference>
<evidence type="ECO:0000313" key="7">
    <source>
        <dbReference type="EMBL" id="MAG22322.1"/>
    </source>
</evidence>
<dbReference type="GO" id="GO:0005886">
    <property type="term" value="C:plasma membrane"/>
    <property type="evidence" value="ECO:0007669"/>
    <property type="project" value="UniProtKB-SubCell"/>
</dbReference>
<dbReference type="EMBL" id="NZBU01000010">
    <property type="protein sequence ID" value="MAG22322.1"/>
    <property type="molecule type" value="Genomic_DNA"/>
</dbReference>
<protein>
    <recommendedName>
        <fullName evidence="6">Glycosyltransferase 2-like domain-containing protein</fullName>
    </recommendedName>
</protein>
<keyword evidence="4" id="KW-0808">Transferase</keyword>